<accession>A0A1W1BFX4</accession>
<proteinExistence type="predicted"/>
<name>A0A1W1BFX4_9ZZZZ</name>
<gene>
    <name evidence="1" type="ORF">MNB_SV-12-252</name>
</gene>
<sequence length="81" mass="9483">MSIKIISSDKKSITLEVTMSLDSENFLQIEERIMDKVNELGQMITKQAMENLEIEETVITVKEQKLYAKKNQKNIKHPMER</sequence>
<dbReference type="AlphaFoldDB" id="A0A1W1BFX4"/>
<dbReference type="EMBL" id="FPHE01000031">
    <property type="protein sequence ID" value="SFV52403.1"/>
    <property type="molecule type" value="Genomic_DNA"/>
</dbReference>
<reference evidence="1" key="1">
    <citation type="submission" date="2016-10" db="EMBL/GenBank/DDBJ databases">
        <authorList>
            <person name="de Groot N.N."/>
        </authorList>
    </citation>
    <scope>NUCLEOTIDE SEQUENCE</scope>
</reference>
<evidence type="ECO:0000313" key="1">
    <source>
        <dbReference type="EMBL" id="SFV52403.1"/>
    </source>
</evidence>
<protein>
    <submittedName>
        <fullName evidence="1">Uncharacterized protein</fullName>
    </submittedName>
</protein>
<organism evidence="1">
    <name type="scientific">hydrothermal vent metagenome</name>
    <dbReference type="NCBI Taxonomy" id="652676"/>
    <lineage>
        <taxon>unclassified sequences</taxon>
        <taxon>metagenomes</taxon>
        <taxon>ecological metagenomes</taxon>
    </lineage>
</organism>